<sequence length="124" mass="14016">MSHKMRKQLELQIRQIEFNPIDEGGPLNGVDKDERVPSTGFRLRLPHSNGKERRLLIRRNENEVPNHGRLPGQRGQRVLRRGQPSSPRRKEIGDLHNLVPIDGTQPMPGRRGSGTPRGAIRGGQ</sequence>
<name>A0A0L0KEY0_9ACTN</name>
<protein>
    <submittedName>
        <fullName evidence="2">Uncharacterized protein</fullName>
    </submittedName>
</protein>
<evidence type="ECO:0000313" key="3">
    <source>
        <dbReference type="Proteomes" id="UP000037151"/>
    </source>
</evidence>
<accession>A0A0L0KEY0</accession>
<feature type="compositionally biased region" description="Low complexity" evidence="1">
    <location>
        <begin position="68"/>
        <end position="84"/>
    </location>
</feature>
<dbReference type="Proteomes" id="UP000037151">
    <property type="component" value="Unassembled WGS sequence"/>
</dbReference>
<feature type="region of interest" description="Disordered" evidence="1">
    <location>
        <begin position="20"/>
        <end position="47"/>
    </location>
</feature>
<dbReference type="EMBL" id="JPPY01000083">
    <property type="protein sequence ID" value="KND36179.1"/>
    <property type="molecule type" value="Genomic_DNA"/>
</dbReference>
<gene>
    <name evidence="2" type="ORF">IQ63_12855</name>
</gene>
<evidence type="ECO:0000313" key="2">
    <source>
        <dbReference type="EMBL" id="KND36179.1"/>
    </source>
</evidence>
<dbReference type="AlphaFoldDB" id="A0A0L0KEY0"/>
<proteinExistence type="predicted"/>
<evidence type="ECO:0000256" key="1">
    <source>
        <dbReference type="SAM" id="MobiDB-lite"/>
    </source>
</evidence>
<comment type="caution">
    <text evidence="2">The sequence shown here is derived from an EMBL/GenBank/DDBJ whole genome shotgun (WGS) entry which is preliminary data.</text>
</comment>
<reference evidence="3" key="1">
    <citation type="submission" date="2014-07" db="EMBL/GenBank/DDBJ databases">
        <title>Genome sequencing of plant-pathogenic Streptomyces species.</title>
        <authorList>
            <person name="Harrison J."/>
            <person name="Sapp M."/>
            <person name="Thwaites R."/>
            <person name="Studholme D.J."/>
        </authorList>
    </citation>
    <scope>NUCLEOTIDE SEQUENCE [LARGE SCALE GENOMIC DNA]</scope>
    <source>
        <strain evidence="3">NCPPB 4445</strain>
    </source>
</reference>
<organism evidence="2 3">
    <name type="scientific">Streptomyces acidiscabies</name>
    <dbReference type="NCBI Taxonomy" id="42234"/>
    <lineage>
        <taxon>Bacteria</taxon>
        <taxon>Bacillati</taxon>
        <taxon>Actinomycetota</taxon>
        <taxon>Actinomycetes</taxon>
        <taxon>Kitasatosporales</taxon>
        <taxon>Streptomycetaceae</taxon>
        <taxon>Streptomyces</taxon>
    </lineage>
</organism>
<feature type="region of interest" description="Disordered" evidence="1">
    <location>
        <begin position="60"/>
        <end position="124"/>
    </location>
</feature>